<keyword evidence="1" id="KW-0732">Signal</keyword>
<sequence length="212" mass="22683">MFSLRFASIVLLVSSVYAGPLVEKRRPWNDDLVNVYIRDTNVSLNNYAGLQSMAGFDNFNGASNFDGSQNVQTVIVQEKQTVCHTEQIEVIQQKLVVLQELAKKIITEQVCEVETQTIVLQQFSSSISSFQGDLGRTSGKQVGYDQNIAGLVGNLTNSDGSLSTSNLGFNGTSVGSNTVVPSGSNWNSTNGPSAVQNAYNAAMSAANVSSSQ</sequence>
<dbReference type="AlphaFoldDB" id="A0A9P5U5E6"/>
<dbReference type="OrthoDB" id="3236720at2759"/>
<name>A0A9P5U5E6_9AGAR</name>
<evidence type="ECO:0000313" key="2">
    <source>
        <dbReference type="EMBL" id="KAF9066647.1"/>
    </source>
</evidence>
<proteinExistence type="predicted"/>
<feature type="signal peptide" evidence="1">
    <location>
        <begin position="1"/>
        <end position="18"/>
    </location>
</feature>
<dbReference type="Proteomes" id="UP000772434">
    <property type="component" value="Unassembled WGS sequence"/>
</dbReference>
<evidence type="ECO:0000256" key="1">
    <source>
        <dbReference type="SAM" id="SignalP"/>
    </source>
</evidence>
<comment type="caution">
    <text evidence="2">The sequence shown here is derived from an EMBL/GenBank/DDBJ whole genome shotgun (WGS) entry which is preliminary data.</text>
</comment>
<accession>A0A9P5U5E6</accession>
<dbReference type="EMBL" id="JADNRY010000084">
    <property type="protein sequence ID" value="KAF9066647.1"/>
    <property type="molecule type" value="Genomic_DNA"/>
</dbReference>
<protein>
    <submittedName>
        <fullName evidence="2">Uncharacterized protein</fullName>
    </submittedName>
</protein>
<organism evidence="2 3">
    <name type="scientific">Rhodocollybia butyracea</name>
    <dbReference type="NCBI Taxonomy" id="206335"/>
    <lineage>
        <taxon>Eukaryota</taxon>
        <taxon>Fungi</taxon>
        <taxon>Dikarya</taxon>
        <taxon>Basidiomycota</taxon>
        <taxon>Agaricomycotina</taxon>
        <taxon>Agaricomycetes</taxon>
        <taxon>Agaricomycetidae</taxon>
        <taxon>Agaricales</taxon>
        <taxon>Marasmiineae</taxon>
        <taxon>Omphalotaceae</taxon>
        <taxon>Rhodocollybia</taxon>
    </lineage>
</organism>
<evidence type="ECO:0000313" key="3">
    <source>
        <dbReference type="Proteomes" id="UP000772434"/>
    </source>
</evidence>
<keyword evidence="3" id="KW-1185">Reference proteome</keyword>
<gene>
    <name evidence="2" type="ORF">BDP27DRAFT_1330303</name>
</gene>
<reference evidence="2" key="1">
    <citation type="submission" date="2020-11" db="EMBL/GenBank/DDBJ databases">
        <authorList>
            <consortium name="DOE Joint Genome Institute"/>
            <person name="Ahrendt S."/>
            <person name="Riley R."/>
            <person name="Andreopoulos W."/>
            <person name="Labutti K."/>
            <person name="Pangilinan J."/>
            <person name="Ruiz-Duenas F.J."/>
            <person name="Barrasa J.M."/>
            <person name="Sanchez-Garcia M."/>
            <person name="Camarero S."/>
            <person name="Miyauchi S."/>
            <person name="Serrano A."/>
            <person name="Linde D."/>
            <person name="Babiker R."/>
            <person name="Drula E."/>
            <person name="Ayuso-Fernandez I."/>
            <person name="Pacheco R."/>
            <person name="Padilla G."/>
            <person name="Ferreira P."/>
            <person name="Barriuso J."/>
            <person name="Kellner H."/>
            <person name="Castanera R."/>
            <person name="Alfaro M."/>
            <person name="Ramirez L."/>
            <person name="Pisabarro A.G."/>
            <person name="Kuo A."/>
            <person name="Tritt A."/>
            <person name="Lipzen A."/>
            <person name="He G."/>
            <person name="Yan M."/>
            <person name="Ng V."/>
            <person name="Cullen D."/>
            <person name="Martin F."/>
            <person name="Rosso M.-N."/>
            <person name="Henrissat B."/>
            <person name="Hibbett D."/>
            <person name="Martinez A.T."/>
            <person name="Grigoriev I.V."/>
        </authorList>
    </citation>
    <scope>NUCLEOTIDE SEQUENCE</scope>
    <source>
        <strain evidence="2">AH 40177</strain>
    </source>
</reference>
<feature type="chain" id="PRO_5040333290" evidence="1">
    <location>
        <begin position="19"/>
        <end position="212"/>
    </location>
</feature>